<name>K0S148_THAOC</name>
<proteinExistence type="predicted"/>
<accession>K0S148</accession>
<protein>
    <submittedName>
        <fullName evidence="2">Uncharacterized protein</fullName>
    </submittedName>
</protein>
<gene>
    <name evidence="2" type="ORF">THAOC_25562</name>
</gene>
<sequence length="391" mass="42427">MVWKSSSGLTCSKPSPTPSSTLNPTGSPTKAPSVTIPMDLIFDQVNTNFGVKTVEIDVVSSDDDMVSIPSYDDMISTFTIGKGLDVHMFLFQKDCSTEVSKSLYTRTETRADVNETHETLTVDYNFVMDEISSSSIWNETLSTIEVCQTAKLMVDGGADYGDLVIKEDTRIVEVEFDLTTEFNITSELTGATIDTVDEYAGVDGAIYACKCGGLENYTCNTDELTPNEALYVCISTVEPTFEIENLESMTIIQGQTQMDIIKSGAVRPGLANGIADRRQKSDDTGVAITTLIPINLFDFQAGASVSVIGQINMKLASKRSELFGRSLRANPARLEYEVSIDLKDSDPEVPNSAQLDSDFHALNEVSDFDSASVLSGNVLAILAFDVSALFV</sequence>
<organism evidence="2 3">
    <name type="scientific">Thalassiosira oceanica</name>
    <name type="common">Marine diatom</name>
    <dbReference type="NCBI Taxonomy" id="159749"/>
    <lineage>
        <taxon>Eukaryota</taxon>
        <taxon>Sar</taxon>
        <taxon>Stramenopiles</taxon>
        <taxon>Ochrophyta</taxon>
        <taxon>Bacillariophyta</taxon>
        <taxon>Coscinodiscophyceae</taxon>
        <taxon>Thalassiosirophycidae</taxon>
        <taxon>Thalassiosirales</taxon>
        <taxon>Thalassiosiraceae</taxon>
        <taxon>Thalassiosira</taxon>
    </lineage>
</organism>
<feature type="non-terminal residue" evidence="2">
    <location>
        <position position="391"/>
    </location>
</feature>
<dbReference type="EMBL" id="AGNL01035293">
    <property type="protein sequence ID" value="EJK54781.1"/>
    <property type="molecule type" value="Genomic_DNA"/>
</dbReference>
<dbReference type="Proteomes" id="UP000266841">
    <property type="component" value="Unassembled WGS sequence"/>
</dbReference>
<evidence type="ECO:0000313" key="3">
    <source>
        <dbReference type="Proteomes" id="UP000266841"/>
    </source>
</evidence>
<dbReference type="AlphaFoldDB" id="K0S148"/>
<reference evidence="2 3" key="1">
    <citation type="journal article" date="2012" name="Genome Biol.">
        <title>Genome and low-iron response of an oceanic diatom adapted to chronic iron limitation.</title>
        <authorList>
            <person name="Lommer M."/>
            <person name="Specht M."/>
            <person name="Roy A.S."/>
            <person name="Kraemer L."/>
            <person name="Andreson R."/>
            <person name="Gutowska M.A."/>
            <person name="Wolf J."/>
            <person name="Bergner S.V."/>
            <person name="Schilhabel M.B."/>
            <person name="Klostermeier U.C."/>
            <person name="Beiko R.G."/>
            <person name="Rosenstiel P."/>
            <person name="Hippler M."/>
            <person name="Laroche J."/>
        </authorList>
    </citation>
    <scope>NUCLEOTIDE SEQUENCE [LARGE SCALE GENOMIC DNA]</scope>
    <source>
        <strain evidence="2 3">CCMP1005</strain>
    </source>
</reference>
<comment type="caution">
    <text evidence="2">The sequence shown here is derived from an EMBL/GenBank/DDBJ whole genome shotgun (WGS) entry which is preliminary data.</text>
</comment>
<feature type="region of interest" description="Disordered" evidence="1">
    <location>
        <begin position="1"/>
        <end position="30"/>
    </location>
</feature>
<keyword evidence="3" id="KW-1185">Reference proteome</keyword>
<evidence type="ECO:0000313" key="2">
    <source>
        <dbReference type="EMBL" id="EJK54781.1"/>
    </source>
</evidence>
<feature type="compositionally biased region" description="Low complexity" evidence="1">
    <location>
        <begin position="10"/>
        <end position="29"/>
    </location>
</feature>
<evidence type="ECO:0000256" key="1">
    <source>
        <dbReference type="SAM" id="MobiDB-lite"/>
    </source>
</evidence>